<dbReference type="EMBL" id="DSBX01000059">
    <property type="protein sequence ID" value="HDQ98979.1"/>
    <property type="molecule type" value="Genomic_DNA"/>
</dbReference>
<feature type="domain" description="MsrB" evidence="4">
    <location>
        <begin position="8"/>
        <end position="54"/>
    </location>
</feature>
<dbReference type="Proteomes" id="UP000885672">
    <property type="component" value="Unassembled WGS sequence"/>
</dbReference>
<dbReference type="InterPro" id="IPR011057">
    <property type="entry name" value="Mss4-like_sf"/>
</dbReference>
<dbReference type="GO" id="GO:0005737">
    <property type="term" value="C:cytoplasm"/>
    <property type="evidence" value="ECO:0007669"/>
    <property type="project" value="TreeGrafter"/>
</dbReference>
<dbReference type="PANTHER" id="PTHR10173:SF52">
    <property type="entry name" value="METHIONINE-R-SULFOXIDE REDUCTASE B1"/>
    <property type="match status" value="1"/>
</dbReference>
<organism evidence="5">
    <name type="scientific">candidate division WOR-3 bacterium</name>
    <dbReference type="NCBI Taxonomy" id="2052148"/>
    <lineage>
        <taxon>Bacteria</taxon>
        <taxon>Bacteria division WOR-3</taxon>
    </lineage>
</organism>
<dbReference type="PROSITE" id="PS51790">
    <property type="entry name" value="MSRB"/>
    <property type="match status" value="1"/>
</dbReference>
<comment type="catalytic activity">
    <reaction evidence="3">
        <text>L-methionyl-[protein] + [thioredoxin]-disulfide + H2O = L-methionyl-(R)-S-oxide-[protein] + [thioredoxin]-dithiol</text>
        <dbReference type="Rhea" id="RHEA:24164"/>
        <dbReference type="Rhea" id="RHEA-COMP:10698"/>
        <dbReference type="Rhea" id="RHEA-COMP:10700"/>
        <dbReference type="Rhea" id="RHEA-COMP:12313"/>
        <dbReference type="Rhea" id="RHEA-COMP:12314"/>
        <dbReference type="ChEBI" id="CHEBI:15377"/>
        <dbReference type="ChEBI" id="CHEBI:16044"/>
        <dbReference type="ChEBI" id="CHEBI:29950"/>
        <dbReference type="ChEBI" id="CHEBI:45764"/>
        <dbReference type="ChEBI" id="CHEBI:50058"/>
        <dbReference type="EC" id="1.8.4.12"/>
    </reaction>
</comment>
<dbReference type="EC" id="1.8.4.12" evidence="1"/>
<dbReference type="GO" id="GO:0033743">
    <property type="term" value="F:peptide-methionine (R)-S-oxide reductase activity"/>
    <property type="evidence" value="ECO:0007669"/>
    <property type="project" value="UniProtKB-EC"/>
</dbReference>
<comment type="caution">
    <text evidence="5">The sequence shown here is derived from an EMBL/GenBank/DDBJ whole genome shotgun (WGS) entry which is preliminary data.</text>
</comment>
<evidence type="ECO:0000256" key="1">
    <source>
        <dbReference type="ARBA" id="ARBA00012499"/>
    </source>
</evidence>
<reference evidence="5" key="1">
    <citation type="journal article" date="2020" name="mSystems">
        <title>Genome- and Community-Level Interaction Insights into Carbon Utilization and Element Cycling Functions of Hydrothermarchaeota in Hydrothermal Sediment.</title>
        <authorList>
            <person name="Zhou Z."/>
            <person name="Liu Y."/>
            <person name="Xu W."/>
            <person name="Pan J."/>
            <person name="Luo Z.H."/>
            <person name="Li M."/>
        </authorList>
    </citation>
    <scope>NUCLEOTIDE SEQUENCE [LARGE SCALE GENOMIC DNA]</scope>
    <source>
        <strain evidence="5">SpSt-1182</strain>
    </source>
</reference>
<dbReference type="InterPro" id="IPR002579">
    <property type="entry name" value="Met_Sox_Rdtase_MsrB_dom"/>
</dbReference>
<dbReference type="GO" id="GO:0030091">
    <property type="term" value="P:protein repair"/>
    <property type="evidence" value="ECO:0007669"/>
    <property type="project" value="InterPro"/>
</dbReference>
<keyword evidence="2" id="KW-0560">Oxidoreductase</keyword>
<dbReference type="AlphaFoldDB" id="A0A7V0T4C4"/>
<protein>
    <recommendedName>
        <fullName evidence="1">peptide-methionine (R)-S-oxide reductase</fullName>
        <ecNumber evidence="1">1.8.4.12</ecNumber>
    </recommendedName>
</protein>
<dbReference type="GO" id="GO:0006979">
    <property type="term" value="P:response to oxidative stress"/>
    <property type="evidence" value="ECO:0007669"/>
    <property type="project" value="InterPro"/>
</dbReference>
<evidence type="ECO:0000256" key="3">
    <source>
        <dbReference type="ARBA" id="ARBA00048488"/>
    </source>
</evidence>
<gene>
    <name evidence="5" type="ORF">ENN51_01640</name>
</gene>
<dbReference type="Gene3D" id="2.170.150.20">
    <property type="entry name" value="Peptide methionine sulfoxide reductase"/>
    <property type="match status" value="2"/>
</dbReference>
<dbReference type="SUPFAM" id="SSF51316">
    <property type="entry name" value="Mss4-like"/>
    <property type="match status" value="1"/>
</dbReference>
<evidence type="ECO:0000259" key="4">
    <source>
        <dbReference type="PROSITE" id="PS51790"/>
    </source>
</evidence>
<dbReference type="Pfam" id="PF01641">
    <property type="entry name" value="SelR"/>
    <property type="match status" value="1"/>
</dbReference>
<sequence length="89" mass="9887">MPKVVRSDEEWRRLLTPEQYRVTRTSGTEAPFCGGLLDNKEPGIYACACCDAHLGHIFPDGPPPTGLRYRLNSAALVFRPHRPAGPEPE</sequence>
<evidence type="ECO:0000256" key="2">
    <source>
        <dbReference type="ARBA" id="ARBA00023002"/>
    </source>
</evidence>
<evidence type="ECO:0000313" key="5">
    <source>
        <dbReference type="EMBL" id="HDQ98979.1"/>
    </source>
</evidence>
<dbReference type="InterPro" id="IPR028427">
    <property type="entry name" value="Met_Sox_Rdtase_MsrB"/>
</dbReference>
<dbReference type="PANTHER" id="PTHR10173">
    <property type="entry name" value="METHIONINE SULFOXIDE REDUCTASE"/>
    <property type="match status" value="1"/>
</dbReference>
<name>A0A7V0T4C4_UNCW3</name>
<proteinExistence type="predicted"/>
<accession>A0A7V0T4C4</accession>